<accession>A0ABN9VQF1</accession>
<evidence type="ECO:0000256" key="3">
    <source>
        <dbReference type="ARBA" id="ARBA00022692"/>
    </source>
</evidence>
<keyword evidence="5 6" id="KW-0472">Membrane</keyword>
<evidence type="ECO:0000313" key="8">
    <source>
        <dbReference type="EMBL" id="CAK0874154.1"/>
    </source>
</evidence>
<dbReference type="Proteomes" id="UP001189429">
    <property type="component" value="Unassembled WGS sequence"/>
</dbReference>
<comment type="caution">
    <text evidence="8">The sequence shown here is derived from an EMBL/GenBank/DDBJ whole genome shotgun (WGS) entry which is preliminary data.</text>
</comment>
<organism evidence="8 9">
    <name type="scientific">Prorocentrum cordatum</name>
    <dbReference type="NCBI Taxonomy" id="2364126"/>
    <lineage>
        <taxon>Eukaryota</taxon>
        <taxon>Sar</taxon>
        <taxon>Alveolata</taxon>
        <taxon>Dinophyceae</taxon>
        <taxon>Prorocentrales</taxon>
        <taxon>Prorocentraceae</taxon>
        <taxon>Prorocentrum</taxon>
    </lineage>
</organism>
<evidence type="ECO:0000256" key="2">
    <source>
        <dbReference type="ARBA" id="ARBA00007200"/>
    </source>
</evidence>
<comment type="similarity">
    <text evidence="2">Belongs to the polycystin family.</text>
</comment>
<evidence type="ECO:0000256" key="4">
    <source>
        <dbReference type="ARBA" id="ARBA00022989"/>
    </source>
</evidence>
<name>A0ABN9VQF1_9DINO</name>
<dbReference type="PANTHER" id="PTHR10877:SF183">
    <property type="entry name" value="AT14535P-RELATED"/>
    <property type="match status" value="1"/>
</dbReference>
<evidence type="ECO:0000256" key="6">
    <source>
        <dbReference type="SAM" id="Phobius"/>
    </source>
</evidence>
<keyword evidence="9" id="KW-1185">Reference proteome</keyword>
<dbReference type="Pfam" id="PF20519">
    <property type="entry name" value="Polycystin_dom"/>
    <property type="match status" value="1"/>
</dbReference>
<comment type="subcellular location">
    <subcellularLocation>
        <location evidence="1">Membrane</location>
        <topology evidence="1">Multi-pass membrane protein</topology>
    </subcellularLocation>
</comment>
<reference evidence="8" key="1">
    <citation type="submission" date="2023-10" db="EMBL/GenBank/DDBJ databases">
        <authorList>
            <person name="Chen Y."/>
            <person name="Shah S."/>
            <person name="Dougan E. K."/>
            <person name="Thang M."/>
            <person name="Chan C."/>
        </authorList>
    </citation>
    <scope>NUCLEOTIDE SEQUENCE [LARGE SCALE GENOMIC DNA]</scope>
</reference>
<evidence type="ECO:0000256" key="5">
    <source>
        <dbReference type="ARBA" id="ARBA00023136"/>
    </source>
</evidence>
<feature type="transmembrane region" description="Helical" evidence="6">
    <location>
        <begin position="392"/>
        <end position="417"/>
    </location>
</feature>
<evidence type="ECO:0000256" key="1">
    <source>
        <dbReference type="ARBA" id="ARBA00004141"/>
    </source>
</evidence>
<dbReference type="EMBL" id="CAUYUJ010017364">
    <property type="protein sequence ID" value="CAK0874154.1"/>
    <property type="molecule type" value="Genomic_DNA"/>
</dbReference>
<evidence type="ECO:0000313" key="9">
    <source>
        <dbReference type="Proteomes" id="UP001189429"/>
    </source>
</evidence>
<feature type="transmembrane region" description="Helical" evidence="6">
    <location>
        <begin position="886"/>
        <end position="906"/>
    </location>
</feature>
<dbReference type="InterPro" id="IPR051223">
    <property type="entry name" value="Polycystin"/>
</dbReference>
<keyword evidence="4 6" id="KW-1133">Transmembrane helix</keyword>
<evidence type="ECO:0000259" key="7">
    <source>
        <dbReference type="Pfam" id="PF20519"/>
    </source>
</evidence>
<feature type="transmembrane region" description="Helical" evidence="6">
    <location>
        <begin position="489"/>
        <end position="513"/>
    </location>
</feature>
<feature type="transmembrane region" description="Helical" evidence="6">
    <location>
        <begin position="316"/>
        <end position="336"/>
    </location>
</feature>
<feature type="transmembrane region" description="Helical" evidence="6">
    <location>
        <begin position="847"/>
        <end position="865"/>
    </location>
</feature>
<feature type="transmembrane region" description="Helical" evidence="6">
    <location>
        <begin position="449"/>
        <end position="469"/>
    </location>
</feature>
<keyword evidence="3 6" id="KW-0812">Transmembrane</keyword>
<feature type="domain" description="Polycystin" evidence="7">
    <location>
        <begin position="100"/>
        <end position="298"/>
    </location>
</feature>
<sequence length="935" mass="107500">MGIWPFLRHVASDFVPHVQVYGLWDFLTQWRDQAVVGHLKNFSPSSVVVYLLLAVFLMWNLGNVLEPHRCFFCRDGVLSTMSAERVVTLDGDLIQHVQAFLDIRDKDAAWTWLTYVVSGVVLDDSSDLRKSNYMPGQVQLRAQIVKDKSHDQCIHKEYLSDSITCAAHYYESSSAFKSTLPGLDTYWANLSGLAGRGDSNPSRYVDEAPGDTARIEGLQQMYDTSGYIVEYDMQGSPLSEVRQAYLADMEELKGSWLNDQTRAIHVSFVLYNGNYDYWVSNHFLLEMPPNGVVIPSVDPQVFKPIALDYGDGVETFVLDTCLLILAVFYVSVWQFLAHYRATMRYNQELRTEIDKQEKANRERGRKEMLPPEICQFKPSWFKLEEKKKEKTLWHIVLHGNVVIDTGVTALLIATYVMRYVVPWVMYGSTARYREQAKQGLIDSESEASMFSWAVILQSLVISGVIWRWYGFLKLNRYVFLIYKTISTVVATYSKFGMIMVPMLLTFVFFAHQIWRPYAIEYKSFLSSLASYLVRLVGDKESARMADVERPITVFFSVSSFFVVKLVLIQSWIASLVQTYQRVRVTSGYKPEDKERRLEQRLFGLARAWTMQGSHRDRLHFFLAMGDVNLLRRAFLRGIGCDAANQSRLSCQRVVAVILEHDRNLNGATDAVFEGHSHGISNRWGFHLHRRARPPAQRRPLRFTFKLKRYSYHYENLLNTSTVARMGVEGRWRATELLMREGARLTRNEAKQCRNDDLSDFARHGLDVCIGLDTTLAMQWRVAAQKWWARVHLQAAGGAAMDSACVVIFRFCRRSQNIPRYEISALHKVALPLTTPAPGVHVRALEQLAVLGIVLVALLVWFLPWFCIQRRWCTRWFQRWLSRRLGLYFVFALAVNLAFATCVMASLPDLSVNDLFFAFVHLVGALSDQLEIILKQ</sequence>
<proteinExistence type="inferred from homology"/>
<gene>
    <name evidence="8" type="ORF">PCOR1329_LOCUS59144</name>
</gene>
<dbReference type="PANTHER" id="PTHR10877">
    <property type="entry name" value="POLYCYSTIN FAMILY MEMBER"/>
    <property type="match status" value="1"/>
</dbReference>
<protein>
    <recommendedName>
        <fullName evidence="7">Polycystin domain-containing protein</fullName>
    </recommendedName>
</protein>
<dbReference type="InterPro" id="IPR046791">
    <property type="entry name" value="Polycystin_dom"/>
</dbReference>
<feature type="non-terminal residue" evidence="8">
    <location>
        <position position="935"/>
    </location>
</feature>